<gene>
    <name evidence="3" type="ORF">ABB05_05295</name>
    <name evidence="2" type="ORF">ACA29_01980</name>
</gene>
<dbReference type="OrthoDB" id="1927595at2"/>
<protein>
    <submittedName>
        <fullName evidence="2">Uncharacterized protein</fullName>
    </submittedName>
</protein>
<dbReference type="Proteomes" id="UP000077881">
    <property type="component" value="Unassembled WGS sequence"/>
</dbReference>
<evidence type="ECO:0000313" key="2">
    <source>
        <dbReference type="EMBL" id="KRG16886.1"/>
    </source>
</evidence>
<reference evidence="2 4" key="2">
    <citation type="submission" date="2015-06" db="EMBL/GenBank/DDBJ databases">
        <title>Genome sequencing project of Bacillus galactosidilyticus PL133.</title>
        <authorList>
            <person name="Gaiero J."/>
            <person name="Nicol R."/>
            <person name="Habash M."/>
        </authorList>
    </citation>
    <scope>NUCLEOTIDE SEQUENCE [LARGE SCALE GENOMIC DNA]</scope>
    <source>
        <strain evidence="2 4">PL133</strain>
    </source>
</reference>
<keyword evidence="1" id="KW-0812">Transmembrane</keyword>
<accession>A0A0Q9Y7Q8</accession>
<sequence>MNKSLLLGIAICLISLLIGILTKHWFLAIKITGMTAIVSFLFAGVFMGMPTRPYSSYSSPNSQRQENNWVKSFIFIAIPNFILMFILITIRAYVIS</sequence>
<dbReference type="EMBL" id="LDJR01000028">
    <property type="protein sequence ID" value="OAK73852.1"/>
    <property type="molecule type" value="Genomic_DNA"/>
</dbReference>
<dbReference type="AlphaFoldDB" id="A0A0Q9Y7Q8"/>
<evidence type="ECO:0000313" key="3">
    <source>
        <dbReference type="EMBL" id="OAK73852.1"/>
    </source>
</evidence>
<feature type="transmembrane region" description="Helical" evidence="1">
    <location>
        <begin position="69"/>
        <end position="94"/>
    </location>
</feature>
<dbReference type="PATRIC" id="fig|217031.4.peg.682"/>
<evidence type="ECO:0000313" key="5">
    <source>
        <dbReference type="Proteomes" id="UP000077881"/>
    </source>
</evidence>
<dbReference type="Proteomes" id="UP000053881">
    <property type="component" value="Unassembled WGS sequence"/>
</dbReference>
<evidence type="ECO:0000256" key="1">
    <source>
        <dbReference type="SAM" id="Phobius"/>
    </source>
</evidence>
<evidence type="ECO:0000313" key="4">
    <source>
        <dbReference type="Proteomes" id="UP000053881"/>
    </source>
</evidence>
<comment type="caution">
    <text evidence="2">The sequence shown here is derived from an EMBL/GenBank/DDBJ whole genome shotgun (WGS) entry which is preliminary data.</text>
</comment>
<dbReference type="RefSeq" id="WP_057982950.1">
    <property type="nucleotide sequence ID" value="NZ_JAGGKH010000031.1"/>
</dbReference>
<reference evidence="3 5" key="1">
    <citation type="submission" date="2015-05" db="EMBL/GenBank/DDBJ databases">
        <title>Comparison of genome.</title>
        <authorList>
            <person name="Zheng Z."/>
            <person name="Sun M."/>
        </authorList>
    </citation>
    <scope>NUCLEOTIDE SEQUENCE [LARGE SCALE GENOMIC DNA]</scope>
    <source>
        <strain evidence="3 5">G25-74</strain>
    </source>
</reference>
<organism evidence="2 4">
    <name type="scientific">Lederbergia galactosidilytica</name>
    <dbReference type="NCBI Taxonomy" id="217031"/>
    <lineage>
        <taxon>Bacteria</taxon>
        <taxon>Bacillati</taxon>
        <taxon>Bacillota</taxon>
        <taxon>Bacilli</taxon>
        <taxon>Bacillales</taxon>
        <taxon>Bacillaceae</taxon>
        <taxon>Lederbergia</taxon>
    </lineage>
</organism>
<dbReference type="EMBL" id="LGPB01000022">
    <property type="protein sequence ID" value="KRG16886.1"/>
    <property type="molecule type" value="Genomic_DNA"/>
</dbReference>
<name>A0A0Q9Y7Q8_9BACI</name>
<keyword evidence="5" id="KW-1185">Reference proteome</keyword>
<dbReference type="STRING" id="217031.ABB05_05295"/>
<keyword evidence="1" id="KW-0472">Membrane</keyword>
<feature type="transmembrane region" description="Helical" evidence="1">
    <location>
        <begin position="29"/>
        <end position="48"/>
    </location>
</feature>
<keyword evidence="1" id="KW-1133">Transmembrane helix</keyword>
<proteinExistence type="predicted"/>